<dbReference type="RefSeq" id="WP_046189351.1">
    <property type="nucleotide sequence ID" value="NZ_JACKUJ010000046.1"/>
</dbReference>
<reference evidence="1" key="2">
    <citation type="submission" date="2015-04" db="EMBL/GenBank/DDBJ databases">
        <title>Genome sequence of Mycobacterium arupense strain GUC1.</title>
        <authorList>
            <person name="Greninger A.L."/>
            <person name="Cunningham G."/>
            <person name="Chiu C.Y."/>
            <person name="Miller S."/>
        </authorList>
    </citation>
    <scope>NUCLEOTIDE SEQUENCE</scope>
    <source>
        <strain evidence="1">GUC1</strain>
    </source>
</reference>
<accession>A0A0F5MXN6</accession>
<dbReference type="Proteomes" id="UP000034416">
    <property type="component" value="Unassembled WGS sequence"/>
</dbReference>
<proteinExistence type="predicted"/>
<dbReference type="AlphaFoldDB" id="A0A0F5MXN6"/>
<organism evidence="1 4">
    <name type="scientific">Mycolicibacter arupensis</name>
    <dbReference type="NCBI Taxonomy" id="342002"/>
    <lineage>
        <taxon>Bacteria</taxon>
        <taxon>Bacillati</taxon>
        <taxon>Actinomycetota</taxon>
        <taxon>Actinomycetes</taxon>
        <taxon>Mycobacteriales</taxon>
        <taxon>Mycobacteriaceae</taxon>
        <taxon>Mycolicibacter</taxon>
    </lineage>
</organism>
<dbReference type="EMBL" id="LASW01000033">
    <property type="protein sequence ID" value="KKB99461.1"/>
    <property type="molecule type" value="Genomic_DNA"/>
</dbReference>
<reference evidence="3 6" key="4">
    <citation type="submission" date="2018-09" db="EMBL/GenBank/DDBJ databases">
        <title>Metagenome Assembled Genomes from an Advanced Water Purification Facility.</title>
        <authorList>
            <person name="Stamps B.W."/>
            <person name="Spear J.R."/>
        </authorList>
    </citation>
    <scope>NUCLEOTIDE SEQUENCE [LARGE SCALE GENOMIC DNA]</scope>
    <source>
        <strain evidence="3">Bin_29_2</strain>
    </source>
</reference>
<sequence>MSADMVNHPPHYGSHPSGIECIEITELCSFTLGNAIKYIWRAWDKGNLDEDLDKARWYLRRTAANGCASAPPFKAQQLLITAVTSDGNGRRAGLLSLIRIGRPLAASDLITDMIGNDR</sequence>
<dbReference type="EMBL" id="MVHH01000085">
    <property type="protein sequence ID" value="OQZ91195.1"/>
    <property type="molecule type" value="Genomic_DNA"/>
</dbReference>
<evidence type="ECO:0000313" key="3">
    <source>
        <dbReference type="EMBL" id="TXI54459.1"/>
    </source>
</evidence>
<name>A0A0F5MXN6_9MYCO</name>
<dbReference type="Pfam" id="PF11753">
    <property type="entry name" value="DUF3310"/>
    <property type="match status" value="1"/>
</dbReference>
<protein>
    <submittedName>
        <fullName evidence="3">DUF3310 domain-containing protein</fullName>
    </submittedName>
</protein>
<gene>
    <name evidence="2" type="ORF">BST15_20235</name>
    <name evidence="3" type="ORF">E6Q54_14760</name>
    <name evidence="1" type="ORF">WR43_09590</name>
</gene>
<dbReference type="Proteomes" id="UP000192327">
    <property type="component" value="Unassembled WGS sequence"/>
</dbReference>
<dbReference type="Proteomes" id="UP000321797">
    <property type="component" value="Unassembled WGS sequence"/>
</dbReference>
<evidence type="ECO:0000313" key="6">
    <source>
        <dbReference type="Proteomes" id="UP000321797"/>
    </source>
</evidence>
<dbReference type="PATRIC" id="fig|342002.3.peg.29"/>
<dbReference type="OrthoDB" id="1684418at2"/>
<keyword evidence="5" id="KW-1185">Reference proteome</keyword>
<evidence type="ECO:0000313" key="5">
    <source>
        <dbReference type="Proteomes" id="UP000192327"/>
    </source>
</evidence>
<reference evidence="2 5" key="3">
    <citation type="submission" date="2016-12" db="EMBL/GenBank/DDBJ databases">
        <title>The new phylogeny of genus Mycobacterium.</title>
        <authorList>
            <person name="Tortoli E."/>
            <person name="Trovato A."/>
            <person name="Cirillo D.M."/>
        </authorList>
    </citation>
    <scope>NUCLEOTIDE SEQUENCE [LARGE SCALE GENOMIC DNA]</scope>
    <source>
        <strain evidence="2 5">DSM 44942</strain>
    </source>
</reference>
<dbReference type="STRING" id="342002.BST15_20235"/>
<dbReference type="EMBL" id="SSGD01000085">
    <property type="protein sequence ID" value="TXI54459.1"/>
    <property type="molecule type" value="Genomic_DNA"/>
</dbReference>
<dbReference type="InterPro" id="IPR021739">
    <property type="entry name" value="SaV-like"/>
</dbReference>
<evidence type="ECO:0000313" key="2">
    <source>
        <dbReference type="EMBL" id="OQZ91195.1"/>
    </source>
</evidence>
<reference evidence="4" key="1">
    <citation type="submission" date="2015-04" db="EMBL/GenBank/DDBJ databases">
        <title>Genome sequence of Mycobacterium arupense GUC1.</title>
        <authorList>
            <person name="Greninger A.L."/>
            <person name="Cunningham G."/>
            <person name="Chiu C.Y."/>
            <person name="Miller S."/>
        </authorList>
    </citation>
    <scope>NUCLEOTIDE SEQUENCE [LARGE SCALE GENOMIC DNA]</scope>
    <source>
        <strain evidence="4">GUC1</strain>
    </source>
</reference>
<evidence type="ECO:0000313" key="1">
    <source>
        <dbReference type="EMBL" id="KKB99461.1"/>
    </source>
</evidence>
<evidence type="ECO:0000313" key="4">
    <source>
        <dbReference type="Proteomes" id="UP000034416"/>
    </source>
</evidence>
<comment type="caution">
    <text evidence="1">The sequence shown here is derived from an EMBL/GenBank/DDBJ whole genome shotgun (WGS) entry which is preliminary data.</text>
</comment>